<sequence>MVMDRHGRSHRAKGLPQGYAGTYDGGHGRVRGMDVTPPASYCDGRMGEAERADRAEGMDAMRDRHVDAPTLPHGLKPGRWHDEFGMNTSHAGQIRRLLGDDPVEGSISSVAGMFPGPNARLYADFVRHPRRRTYTLEGETMTRSQARDYARGMFVESARNDAGTWGDGYDPDAMAEQAGDWFDRTYPMPKRR</sequence>
<organism evidence="2 3">
    <name type="scientific">Bifidobacterium longum subsp. infantis</name>
    <dbReference type="NCBI Taxonomy" id="1682"/>
    <lineage>
        <taxon>Bacteria</taxon>
        <taxon>Bacillati</taxon>
        <taxon>Actinomycetota</taxon>
        <taxon>Actinomycetes</taxon>
        <taxon>Bifidobacteriales</taxon>
        <taxon>Bifidobacteriaceae</taxon>
        <taxon>Bifidobacterium</taxon>
    </lineage>
</organism>
<keyword evidence="3" id="KW-1185">Reference proteome</keyword>
<proteinExistence type="predicted"/>
<dbReference type="EMBL" id="CCWP01000023">
    <property type="protein sequence ID" value="CEF01307.1"/>
    <property type="molecule type" value="Genomic_DNA"/>
</dbReference>
<dbReference type="RefSeq" id="WP_012577525.1">
    <property type="nucleotide sequence ID" value="NZ_CBCRZZ010000004.1"/>
</dbReference>
<accession>A0ABM9R4L0</accession>
<feature type="region of interest" description="Disordered" evidence="1">
    <location>
        <begin position="1"/>
        <end position="23"/>
    </location>
</feature>
<gene>
    <name evidence="2" type="ORF">BLIC_c01267</name>
</gene>
<dbReference type="Proteomes" id="UP000043107">
    <property type="component" value="Unassembled WGS sequence"/>
</dbReference>
<evidence type="ECO:0000313" key="2">
    <source>
        <dbReference type="EMBL" id="CEF01307.1"/>
    </source>
</evidence>
<reference evidence="2 3" key="1">
    <citation type="submission" date="2014-09" db="EMBL/GenBank/DDBJ databases">
        <authorList>
            <person name="Bertelli C."/>
        </authorList>
    </citation>
    <scope>NUCLEOTIDE SEQUENCE [LARGE SCALE GENOMIC DNA]</scope>
    <source>
        <strain evidence="2 3">BIC1401111250</strain>
    </source>
</reference>
<comment type="caution">
    <text evidence="2">The sequence shown here is derived from an EMBL/GenBank/DDBJ whole genome shotgun (WGS) entry which is preliminary data.</text>
</comment>
<evidence type="ECO:0000313" key="3">
    <source>
        <dbReference type="Proteomes" id="UP000043107"/>
    </source>
</evidence>
<name>A0ABM9R4L0_BIFLI</name>
<protein>
    <submittedName>
        <fullName evidence="2">Uncharacterized protein</fullName>
    </submittedName>
</protein>
<evidence type="ECO:0000256" key="1">
    <source>
        <dbReference type="SAM" id="MobiDB-lite"/>
    </source>
</evidence>